<evidence type="ECO:0000256" key="1">
    <source>
        <dbReference type="SAM" id="MobiDB-lite"/>
    </source>
</evidence>
<keyword evidence="3" id="KW-1185">Reference proteome</keyword>
<feature type="region of interest" description="Disordered" evidence="1">
    <location>
        <begin position="1"/>
        <end position="26"/>
    </location>
</feature>
<evidence type="ECO:0000313" key="2">
    <source>
        <dbReference type="EnsemblMetazoa" id="ACHR014135-PA"/>
    </source>
</evidence>
<reference evidence="2" key="2">
    <citation type="submission" date="2020-05" db="UniProtKB">
        <authorList>
            <consortium name="EnsemblMetazoa"/>
        </authorList>
    </citation>
    <scope>IDENTIFICATION</scope>
    <source>
        <strain evidence="2">ACHKN1017</strain>
    </source>
</reference>
<accession>A0A182KI36</accession>
<evidence type="ECO:0000313" key="3">
    <source>
        <dbReference type="Proteomes" id="UP000075881"/>
    </source>
</evidence>
<organism evidence="2 3">
    <name type="scientific">Anopheles christyi</name>
    <dbReference type="NCBI Taxonomy" id="43041"/>
    <lineage>
        <taxon>Eukaryota</taxon>
        <taxon>Metazoa</taxon>
        <taxon>Ecdysozoa</taxon>
        <taxon>Arthropoda</taxon>
        <taxon>Hexapoda</taxon>
        <taxon>Insecta</taxon>
        <taxon>Pterygota</taxon>
        <taxon>Neoptera</taxon>
        <taxon>Endopterygota</taxon>
        <taxon>Diptera</taxon>
        <taxon>Nematocera</taxon>
        <taxon>Culicoidea</taxon>
        <taxon>Culicidae</taxon>
        <taxon>Anophelinae</taxon>
        <taxon>Anopheles</taxon>
    </lineage>
</organism>
<dbReference type="EnsemblMetazoa" id="ACHR014135-RA">
    <property type="protein sequence ID" value="ACHR014135-PA"/>
    <property type="gene ID" value="ACHR014135"/>
</dbReference>
<sequence length="37" mass="4208">MFPGSTCRAVSQTRHQPPAVFPDRRDPSCCQQEFLTL</sequence>
<dbReference type="Proteomes" id="UP000075881">
    <property type="component" value="Unassembled WGS sequence"/>
</dbReference>
<reference evidence="3" key="1">
    <citation type="submission" date="2013-03" db="EMBL/GenBank/DDBJ databases">
        <title>The Genome Sequence of Anopheles christyi ACHKN1017.</title>
        <authorList>
            <consortium name="The Broad Institute Genomics Platform"/>
            <person name="Neafsey D.E."/>
            <person name="Besansky N."/>
            <person name="Walker B."/>
            <person name="Young S.K."/>
            <person name="Zeng Q."/>
            <person name="Gargeya S."/>
            <person name="Fitzgerald M."/>
            <person name="Haas B."/>
            <person name="Abouelleil A."/>
            <person name="Allen A.W."/>
            <person name="Alvarado L."/>
            <person name="Arachchi H.M."/>
            <person name="Berlin A.M."/>
            <person name="Chapman S.B."/>
            <person name="Gainer-Dewar J."/>
            <person name="Goldberg J."/>
            <person name="Griggs A."/>
            <person name="Gujja S."/>
            <person name="Hansen M."/>
            <person name="Howarth C."/>
            <person name="Imamovic A."/>
            <person name="Ireland A."/>
            <person name="Larimer J."/>
            <person name="McCowan C."/>
            <person name="Murphy C."/>
            <person name="Pearson M."/>
            <person name="Poon T.W."/>
            <person name="Priest M."/>
            <person name="Roberts A."/>
            <person name="Saif S."/>
            <person name="Shea T."/>
            <person name="Sisk P."/>
            <person name="Sykes S."/>
            <person name="Wortman J."/>
            <person name="Nusbaum C."/>
            <person name="Birren B."/>
        </authorList>
    </citation>
    <scope>NUCLEOTIDE SEQUENCE [LARGE SCALE GENOMIC DNA]</scope>
    <source>
        <strain evidence="3">ACHKN1017</strain>
    </source>
</reference>
<dbReference type="VEuPathDB" id="VectorBase:ACHR014135"/>
<dbReference type="AlphaFoldDB" id="A0A182KI36"/>
<protein>
    <submittedName>
        <fullName evidence="2">Uncharacterized protein</fullName>
    </submittedName>
</protein>
<name>A0A182KI36_9DIPT</name>
<proteinExistence type="predicted"/>